<dbReference type="EMBL" id="ML976690">
    <property type="protein sequence ID" value="KAF1971948.1"/>
    <property type="molecule type" value="Genomic_DNA"/>
</dbReference>
<name>A0A6A5V508_9PLEO</name>
<keyword evidence="2" id="KW-1185">Reference proteome</keyword>
<proteinExistence type="predicted"/>
<evidence type="ECO:0000313" key="2">
    <source>
        <dbReference type="Proteomes" id="UP000800036"/>
    </source>
</evidence>
<evidence type="ECO:0008006" key="3">
    <source>
        <dbReference type="Google" id="ProtNLM"/>
    </source>
</evidence>
<gene>
    <name evidence="1" type="ORF">BU23DRAFT_555480</name>
</gene>
<organism evidence="1 2">
    <name type="scientific">Bimuria novae-zelandiae CBS 107.79</name>
    <dbReference type="NCBI Taxonomy" id="1447943"/>
    <lineage>
        <taxon>Eukaryota</taxon>
        <taxon>Fungi</taxon>
        <taxon>Dikarya</taxon>
        <taxon>Ascomycota</taxon>
        <taxon>Pezizomycotina</taxon>
        <taxon>Dothideomycetes</taxon>
        <taxon>Pleosporomycetidae</taxon>
        <taxon>Pleosporales</taxon>
        <taxon>Massarineae</taxon>
        <taxon>Didymosphaeriaceae</taxon>
        <taxon>Bimuria</taxon>
    </lineage>
</organism>
<accession>A0A6A5V508</accession>
<evidence type="ECO:0000313" key="1">
    <source>
        <dbReference type="EMBL" id="KAF1971948.1"/>
    </source>
</evidence>
<dbReference type="Pfam" id="PF26639">
    <property type="entry name" value="Het-6_barrel"/>
    <property type="match status" value="1"/>
</dbReference>
<dbReference type="AlphaFoldDB" id="A0A6A5V508"/>
<protein>
    <recommendedName>
        <fullName evidence="3">Heterokaryon incompatibility domain-containing protein</fullName>
    </recommendedName>
</protein>
<sequence>MFATGTVVDMVSTTSWDYDMKAPQCFEDPAFFFPLVGLLNCLLANPPRRPRPDSNPFWLRLAKALTAGTSDCAGAGYLLSQYPMVKSPANLHPGSLAWLTAVWDAFTTHCLLRTGDIYQHILLTTPEETLYPDTLSPTARTALGFLNYLANILIPNRLFTTRDGAVGLAPGITRPGDMLAVINGCHMPYVVRSTGPVKYDDECFEDALQIVGPCYLQGVMRGEIFEERGEDGWGKLEFTRYEGDGADSLDGWLMFV</sequence>
<reference evidence="1" key="1">
    <citation type="journal article" date="2020" name="Stud. Mycol.">
        <title>101 Dothideomycetes genomes: a test case for predicting lifestyles and emergence of pathogens.</title>
        <authorList>
            <person name="Haridas S."/>
            <person name="Albert R."/>
            <person name="Binder M."/>
            <person name="Bloem J."/>
            <person name="Labutti K."/>
            <person name="Salamov A."/>
            <person name="Andreopoulos B."/>
            <person name="Baker S."/>
            <person name="Barry K."/>
            <person name="Bills G."/>
            <person name="Bluhm B."/>
            <person name="Cannon C."/>
            <person name="Castanera R."/>
            <person name="Culley D."/>
            <person name="Daum C."/>
            <person name="Ezra D."/>
            <person name="Gonzalez J."/>
            <person name="Henrissat B."/>
            <person name="Kuo A."/>
            <person name="Liang C."/>
            <person name="Lipzen A."/>
            <person name="Lutzoni F."/>
            <person name="Magnuson J."/>
            <person name="Mondo S."/>
            <person name="Nolan M."/>
            <person name="Ohm R."/>
            <person name="Pangilinan J."/>
            <person name="Park H.-J."/>
            <person name="Ramirez L."/>
            <person name="Alfaro M."/>
            <person name="Sun H."/>
            <person name="Tritt A."/>
            <person name="Yoshinaga Y."/>
            <person name="Zwiers L.-H."/>
            <person name="Turgeon B."/>
            <person name="Goodwin S."/>
            <person name="Spatafora J."/>
            <person name="Crous P."/>
            <person name="Grigoriev I."/>
        </authorList>
    </citation>
    <scope>NUCLEOTIDE SEQUENCE</scope>
    <source>
        <strain evidence="1">CBS 107.79</strain>
    </source>
</reference>
<dbReference type="Proteomes" id="UP000800036">
    <property type="component" value="Unassembled WGS sequence"/>
</dbReference>
<dbReference type="OrthoDB" id="2157530at2759"/>